<gene>
    <name evidence="7" type="ORF">GALL_57310</name>
</gene>
<evidence type="ECO:0000256" key="5">
    <source>
        <dbReference type="ARBA" id="ARBA00023316"/>
    </source>
</evidence>
<dbReference type="InterPro" id="IPR036366">
    <property type="entry name" value="PGBDSf"/>
</dbReference>
<proteinExistence type="predicted"/>
<comment type="pathway">
    <text evidence="1">Cell wall biogenesis; peptidoglycan biosynthesis.</text>
</comment>
<keyword evidence="2" id="KW-0808">Transferase</keyword>
<dbReference type="Pfam" id="PF20142">
    <property type="entry name" value="Scaffold"/>
    <property type="match status" value="1"/>
</dbReference>
<dbReference type="Gene3D" id="1.10.101.10">
    <property type="entry name" value="PGBD-like superfamily/PGBD"/>
    <property type="match status" value="1"/>
</dbReference>
<dbReference type="GO" id="GO:0008360">
    <property type="term" value="P:regulation of cell shape"/>
    <property type="evidence" value="ECO:0007669"/>
    <property type="project" value="UniProtKB-KW"/>
</dbReference>
<dbReference type="PROSITE" id="PS52029">
    <property type="entry name" value="LD_TPASE"/>
    <property type="match status" value="1"/>
</dbReference>
<comment type="caution">
    <text evidence="7">The sequence shown here is derived from an EMBL/GenBank/DDBJ whole genome shotgun (WGS) entry which is preliminary data.</text>
</comment>
<evidence type="ECO:0000256" key="1">
    <source>
        <dbReference type="ARBA" id="ARBA00004752"/>
    </source>
</evidence>
<dbReference type="GO" id="GO:0071555">
    <property type="term" value="P:cell wall organization"/>
    <property type="evidence" value="ECO:0007669"/>
    <property type="project" value="UniProtKB-KW"/>
</dbReference>
<dbReference type="InterPro" id="IPR036365">
    <property type="entry name" value="PGBD-like_sf"/>
</dbReference>
<name>A0A1J5T8T7_9ZZZZ</name>
<evidence type="ECO:0000256" key="2">
    <source>
        <dbReference type="ARBA" id="ARBA00022679"/>
    </source>
</evidence>
<dbReference type="AlphaFoldDB" id="A0A1J5T8T7"/>
<dbReference type="PROSITE" id="PS51257">
    <property type="entry name" value="PROKAR_LIPOPROTEIN"/>
    <property type="match status" value="1"/>
</dbReference>
<evidence type="ECO:0000256" key="4">
    <source>
        <dbReference type="ARBA" id="ARBA00022984"/>
    </source>
</evidence>
<sequence>MKSSQIIFSIVFIIFLIACNNKRNKIIHRDTTINQKTSFNNLFLDSTQVENFLNDHPDFKKFEQQYFDFYKQRNYEYAWFDTSGLAEQSHNFINLLNNTIGDLEDSSLYNASLFQSYNDFKKDVSHHREQSDVTQTELLFTGQFFAYAAKVYKGSDIDASELGWFIPRKKVDLTALLDSSLKTKATGIDQYAPLNTQYKELQNYLVKYFELDKQTAGVWDSIPAPAKLLLKKGDSSIIIAQVKNRLQLLGDIHLKDSSAKYDTALIPAVKKFQRRMGLSIDGVIGAKMIEELNVPVKQRIKQLLVNMERVRWMPAEKDTNYVMVNIPEFKMHVYDSGKLAFDMNVIVGKTTNSTVIFTGNLKYIVFSPYWNVPPSIVKKEVLPGIRKNKNYLEKNNMEITGQSGGLPVVRQKPGVNNSLGLVKFLFPNTYDIYLHDTPNHELFNASTRSFSHGCIRIGEPKKFAQYLLRADTATTWKSNVIDSSMHLQKERWVTLQKTVPVFIVYFTAWVDKNGILNFRKDIYGHDQKMSEKLFVNK</sequence>
<evidence type="ECO:0000256" key="3">
    <source>
        <dbReference type="ARBA" id="ARBA00022960"/>
    </source>
</evidence>
<evidence type="ECO:0000259" key="6">
    <source>
        <dbReference type="PROSITE" id="PS52029"/>
    </source>
</evidence>
<dbReference type="GO" id="GO:0009252">
    <property type="term" value="P:peptidoglycan biosynthetic process"/>
    <property type="evidence" value="ECO:0007669"/>
    <property type="project" value="UniProtKB-UniPathway"/>
</dbReference>
<dbReference type="PANTHER" id="PTHR41533:SF2">
    <property type="entry name" value="BLR7131 PROTEIN"/>
    <property type="match status" value="1"/>
</dbReference>
<dbReference type="PANTHER" id="PTHR41533">
    <property type="entry name" value="L,D-TRANSPEPTIDASE HI_1667-RELATED"/>
    <property type="match status" value="1"/>
</dbReference>
<protein>
    <submittedName>
        <fullName evidence="7">Murein L,D-transpeptidase</fullName>
    </submittedName>
</protein>
<dbReference type="InterPro" id="IPR005490">
    <property type="entry name" value="LD_TPept_cat_dom"/>
</dbReference>
<dbReference type="Pfam" id="PF03734">
    <property type="entry name" value="YkuD"/>
    <property type="match status" value="1"/>
</dbReference>
<keyword evidence="4" id="KW-0573">Peptidoglycan synthesis</keyword>
<dbReference type="InterPro" id="IPR052905">
    <property type="entry name" value="LD-transpeptidase_YkuD-like"/>
</dbReference>
<keyword evidence="5" id="KW-0961">Cell wall biogenesis/degradation</keyword>
<dbReference type="InterPro" id="IPR038063">
    <property type="entry name" value="Transpep_catalytic_dom"/>
</dbReference>
<keyword evidence="3" id="KW-0133">Cell shape</keyword>
<dbReference type="GO" id="GO:0016740">
    <property type="term" value="F:transferase activity"/>
    <property type="evidence" value="ECO:0007669"/>
    <property type="project" value="UniProtKB-KW"/>
</dbReference>
<dbReference type="SUPFAM" id="SSF47090">
    <property type="entry name" value="PGBD-like"/>
    <property type="match status" value="1"/>
</dbReference>
<feature type="domain" description="L,D-TPase catalytic" evidence="6">
    <location>
        <begin position="320"/>
        <end position="476"/>
    </location>
</feature>
<accession>A0A1J5T8T7</accession>
<dbReference type="Gene3D" id="2.40.440.10">
    <property type="entry name" value="L,D-transpeptidase catalytic domain-like"/>
    <property type="match status" value="1"/>
</dbReference>
<reference evidence="7" key="1">
    <citation type="submission" date="2016-10" db="EMBL/GenBank/DDBJ databases">
        <title>Sequence of Gallionella enrichment culture.</title>
        <authorList>
            <person name="Poehlein A."/>
            <person name="Muehling M."/>
            <person name="Daniel R."/>
        </authorList>
    </citation>
    <scope>NUCLEOTIDE SEQUENCE</scope>
</reference>
<organism evidence="7">
    <name type="scientific">mine drainage metagenome</name>
    <dbReference type="NCBI Taxonomy" id="410659"/>
    <lineage>
        <taxon>unclassified sequences</taxon>
        <taxon>metagenomes</taxon>
        <taxon>ecological metagenomes</taxon>
    </lineage>
</organism>
<dbReference type="UniPathway" id="UPA00219"/>
<dbReference type="InterPro" id="IPR002477">
    <property type="entry name" value="Peptidoglycan-bd-like"/>
</dbReference>
<dbReference type="Pfam" id="PF01471">
    <property type="entry name" value="PG_binding_1"/>
    <property type="match status" value="1"/>
</dbReference>
<dbReference type="InterPro" id="IPR045380">
    <property type="entry name" value="LD_TPept_scaffold_dom"/>
</dbReference>
<dbReference type="EMBL" id="MLJW01000016">
    <property type="protein sequence ID" value="OIR12664.1"/>
    <property type="molecule type" value="Genomic_DNA"/>
</dbReference>
<evidence type="ECO:0000313" key="7">
    <source>
        <dbReference type="EMBL" id="OIR12664.1"/>
    </source>
</evidence>
<dbReference type="CDD" id="cd16913">
    <property type="entry name" value="YkuD_like"/>
    <property type="match status" value="1"/>
</dbReference>
<dbReference type="SUPFAM" id="SSF141523">
    <property type="entry name" value="L,D-transpeptidase catalytic domain-like"/>
    <property type="match status" value="1"/>
</dbReference>